<dbReference type="SUPFAM" id="SSF48264">
    <property type="entry name" value="Cytochrome P450"/>
    <property type="match status" value="1"/>
</dbReference>
<dbReference type="InterPro" id="IPR017972">
    <property type="entry name" value="Cyt_P450_CS"/>
</dbReference>
<gene>
    <name evidence="3" type="ORF">JK360_34570</name>
</gene>
<dbReference type="PRINTS" id="PR00359">
    <property type="entry name" value="BP450"/>
</dbReference>
<dbReference type="PRINTS" id="PR00385">
    <property type="entry name" value="P450"/>
</dbReference>
<keyword evidence="2" id="KW-0503">Monooxygenase</keyword>
<evidence type="ECO:0000256" key="2">
    <source>
        <dbReference type="RuleBase" id="RU000461"/>
    </source>
</evidence>
<accession>A0ABS1N2V0</accession>
<dbReference type="EMBL" id="JAERRI010000028">
    <property type="protein sequence ID" value="MBL1094381.1"/>
    <property type="molecule type" value="Genomic_DNA"/>
</dbReference>
<evidence type="ECO:0000313" key="3">
    <source>
        <dbReference type="EMBL" id="MBL1094381.1"/>
    </source>
</evidence>
<dbReference type="Gene3D" id="1.10.630.10">
    <property type="entry name" value="Cytochrome P450"/>
    <property type="match status" value="1"/>
</dbReference>
<sequence length="433" mass="48720">MQRWRLLCDLLEEGVAVEPALATAPVDRRSVVSLFSRLRTGDGQANPLPWYVQLREMGDIVPAPWGGHLATSYALCHQVLRSRAWRVPDSAWRARQVDAARWKAPASRQMGGTLPMLNPPDHTRMRRSVGNVFDRHSLAQMKGSIERTVNRLLDRLDDELAFGTADFCALVSDELPVITIGEWLQLPPSDYPLLRSLTHDQVFTQELFPTRSQLALSDRATGQLREYFTALIRDRRRNPGTDPVSSWLAVWDDLEPDRAAADEAVFHLALFMVLAALETTAHVLSGAVRLLLEHPRQRDWLRTRPEHIPGAIDEVLRYDAPIHMISRVAPEDTVLAGVTVRENEMVQLMVGAAHHDPRQYADPELFDIRRRSPHLSFGGGIHFCLGNALARMEAECLLTALLQRFPGLRLAGAPLWASRVAFRRLITLPVARA</sequence>
<keyword evidence="2" id="KW-0408">Iron</keyword>
<dbReference type="PROSITE" id="PS00086">
    <property type="entry name" value="CYTOCHROME_P450"/>
    <property type="match status" value="1"/>
</dbReference>
<reference evidence="3 4" key="1">
    <citation type="submission" date="2021-01" db="EMBL/GenBank/DDBJ databases">
        <title>WGS of actinomycetes isolated from Thailand.</title>
        <authorList>
            <person name="Thawai C."/>
        </authorList>
    </citation>
    <scope>NUCLEOTIDE SEQUENCE [LARGE SCALE GENOMIC DNA]</scope>
    <source>
        <strain evidence="3 4">CH9-7</strain>
    </source>
</reference>
<keyword evidence="2" id="KW-0560">Oxidoreductase</keyword>
<keyword evidence="2" id="KW-0349">Heme</keyword>
<protein>
    <submittedName>
        <fullName evidence="3">Cytochrome P450</fullName>
    </submittedName>
</protein>
<dbReference type="PANTHER" id="PTHR46696:SF1">
    <property type="entry name" value="CYTOCHROME P450 YJIB-RELATED"/>
    <property type="match status" value="1"/>
</dbReference>
<dbReference type="Pfam" id="PF00067">
    <property type="entry name" value="p450"/>
    <property type="match status" value="1"/>
</dbReference>
<evidence type="ECO:0000256" key="1">
    <source>
        <dbReference type="ARBA" id="ARBA00010617"/>
    </source>
</evidence>
<evidence type="ECO:0000313" key="4">
    <source>
        <dbReference type="Proteomes" id="UP000629371"/>
    </source>
</evidence>
<keyword evidence="4" id="KW-1185">Reference proteome</keyword>
<organism evidence="3 4">
    <name type="scientific">Streptomyces siderophoricus</name>
    <dbReference type="NCBI Taxonomy" id="2802281"/>
    <lineage>
        <taxon>Bacteria</taxon>
        <taxon>Bacillati</taxon>
        <taxon>Actinomycetota</taxon>
        <taxon>Actinomycetes</taxon>
        <taxon>Kitasatosporales</taxon>
        <taxon>Streptomycetaceae</taxon>
        <taxon>Streptomyces</taxon>
    </lineage>
</organism>
<dbReference type="CDD" id="cd20625">
    <property type="entry name" value="CYP164-like"/>
    <property type="match status" value="1"/>
</dbReference>
<name>A0ABS1N2V0_9ACTN</name>
<keyword evidence="2" id="KW-0479">Metal-binding</keyword>
<dbReference type="InterPro" id="IPR002397">
    <property type="entry name" value="Cyt_P450_B"/>
</dbReference>
<dbReference type="PANTHER" id="PTHR46696">
    <property type="entry name" value="P450, PUTATIVE (EUROFUNG)-RELATED"/>
    <property type="match status" value="1"/>
</dbReference>
<dbReference type="InterPro" id="IPR001128">
    <property type="entry name" value="Cyt_P450"/>
</dbReference>
<proteinExistence type="inferred from homology"/>
<dbReference type="InterPro" id="IPR036396">
    <property type="entry name" value="Cyt_P450_sf"/>
</dbReference>
<comment type="caution">
    <text evidence="3">The sequence shown here is derived from an EMBL/GenBank/DDBJ whole genome shotgun (WGS) entry which is preliminary data.</text>
</comment>
<comment type="similarity">
    <text evidence="1 2">Belongs to the cytochrome P450 family.</text>
</comment>
<dbReference type="Proteomes" id="UP000629371">
    <property type="component" value="Unassembled WGS sequence"/>
</dbReference>